<feature type="domain" description="SseB protein N-terminal" evidence="1">
    <location>
        <begin position="80"/>
        <end position="177"/>
    </location>
</feature>
<evidence type="ECO:0000313" key="2">
    <source>
        <dbReference type="EMBL" id="WIX79305.1"/>
    </source>
</evidence>
<organism evidence="2 3">
    <name type="scientific">Amycolatopsis carbonis</name>
    <dbReference type="NCBI Taxonomy" id="715471"/>
    <lineage>
        <taxon>Bacteria</taxon>
        <taxon>Bacillati</taxon>
        <taxon>Actinomycetota</taxon>
        <taxon>Actinomycetes</taxon>
        <taxon>Pseudonocardiales</taxon>
        <taxon>Pseudonocardiaceae</taxon>
        <taxon>Amycolatopsis</taxon>
    </lineage>
</organism>
<reference evidence="2 3" key="1">
    <citation type="submission" date="2023-06" db="EMBL/GenBank/DDBJ databases">
        <authorList>
            <person name="Oyuntsetseg B."/>
            <person name="Kim S.B."/>
        </authorList>
    </citation>
    <scope>NUCLEOTIDE SEQUENCE [LARGE SCALE GENOMIC DNA]</scope>
    <source>
        <strain evidence="2 3">2-15</strain>
    </source>
</reference>
<dbReference type="InterPro" id="IPR009839">
    <property type="entry name" value="SseB_N"/>
</dbReference>
<name>A0A9Y2IHL3_9PSEU</name>
<evidence type="ECO:0000259" key="1">
    <source>
        <dbReference type="Pfam" id="PF07179"/>
    </source>
</evidence>
<evidence type="ECO:0000313" key="3">
    <source>
        <dbReference type="Proteomes" id="UP001236014"/>
    </source>
</evidence>
<dbReference type="InterPro" id="IPR047659">
    <property type="entry name" value="T7SS_assoc"/>
</dbReference>
<dbReference type="Pfam" id="PF07179">
    <property type="entry name" value="SseB"/>
    <property type="match status" value="1"/>
</dbReference>
<dbReference type="AlphaFoldDB" id="A0A9Y2IHL3"/>
<dbReference type="Proteomes" id="UP001236014">
    <property type="component" value="Chromosome"/>
</dbReference>
<accession>A0A9Y2IHL3</accession>
<protein>
    <submittedName>
        <fullName evidence="2">Type VII secretion system-associated protein</fullName>
    </submittedName>
</protein>
<keyword evidence="3" id="KW-1185">Reference proteome</keyword>
<dbReference type="KEGG" id="acab:QRX50_00355"/>
<gene>
    <name evidence="2" type="ORF">QRX50_00355</name>
</gene>
<proteinExistence type="predicted"/>
<dbReference type="NCBIfam" id="NF033532">
    <property type="entry name" value="lone7para_assoc"/>
    <property type="match status" value="1"/>
</dbReference>
<dbReference type="EMBL" id="CP127294">
    <property type="protein sequence ID" value="WIX79305.1"/>
    <property type="molecule type" value="Genomic_DNA"/>
</dbReference>
<sequence length="181" mass="19096">MDTTPEPLPAELRERARQSPDSWLYVVDPAMEGAEDVPGAAIAGAYRVDEHGEIAGEFIPNPDYRPSTLALGIPRPTNELEAALQAVITGNGDNAGVHAALLVATVYVVAEPDRPVVTMPQEDGEVVPAFTSEGYLPEPRPGQEFRPVGVVELAAELATRDLLLNPGSALNVRVPGATLVG</sequence>
<dbReference type="RefSeq" id="WP_285969994.1">
    <property type="nucleotide sequence ID" value="NZ_CP127294.1"/>
</dbReference>